<organism evidence="1 2">
    <name type="scientific">Pasteurella canis</name>
    <dbReference type="NCBI Taxonomy" id="753"/>
    <lineage>
        <taxon>Bacteria</taxon>
        <taxon>Pseudomonadati</taxon>
        <taxon>Pseudomonadota</taxon>
        <taxon>Gammaproteobacteria</taxon>
        <taxon>Pasteurellales</taxon>
        <taxon>Pasteurellaceae</taxon>
        <taxon>Pasteurella</taxon>
    </lineage>
</organism>
<dbReference type="AlphaFoldDB" id="A0A379EW09"/>
<dbReference type="Proteomes" id="UP000254704">
    <property type="component" value="Unassembled WGS sequence"/>
</dbReference>
<protein>
    <submittedName>
        <fullName evidence="1">Uncharacterized protein</fullName>
    </submittedName>
</protein>
<name>A0A379EW09_9PAST</name>
<proteinExistence type="predicted"/>
<gene>
    <name evidence="1" type="ORF">NCTC11621_01661</name>
</gene>
<evidence type="ECO:0000313" key="2">
    <source>
        <dbReference type="Proteomes" id="UP000254704"/>
    </source>
</evidence>
<accession>A0A379EW09</accession>
<dbReference type="RefSeq" id="WP_255313147.1">
    <property type="nucleotide sequence ID" value="NZ_UGTV01000015.1"/>
</dbReference>
<sequence length="135" mass="15186">MRKYSVITYREEDSLSIAGNRCSIQGTTPYNGHRTRKTCGIFLPQIHFKGLLHPENIEFAVQMISRNKASNRTNKASRLYAVVESVSHPTKGDTLFTKTYKRNPTMKTSQKSTALLAVRSRTPIAFAPAMEVDHA</sequence>
<reference evidence="1 2" key="1">
    <citation type="submission" date="2018-06" db="EMBL/GenBank/DDBJ databases">
        <authorList>
            <consortium name="Pathogen Informatics"/>
            <person name="Doyle S."/>
        </authorList>
    </citation>
    <scope>NUCLEOTIDE SEQUENCE [LARGE SCALE GENOMIC DNA]</scope>
    <source>
        <strain evidence="1 2">NCTC11621</strain>
    </source>
</reference>
<dbReference type="EMBL" id="UGTV01000015">
    <property type="protein sequence ID" value="SUC10599.1"/>
    <property type="molecule type" value="Genomic_DNA"/>
</dbReference>
<evidence type="ECO:0000313" key="1">
    <source>
        <dbReference type="EMBL" id="SUC10599.1"/>
    </source>
</evidence>